<dbReference type="Gene3D" id="3.40.50.300">
    <property type="entry name" value="P-loop containing nucleotide triphosphate hydrolases"/>
    <property type="match status" value="1"/>
</dbReference>
<dbReference type="Proteomes" id="UP000029661">
    <property type="component" value="Chromosome"/>
</dbReference>
<dbReference type="InterPro" id="IPR027417">
    <property type="entry name" value="P-loop_NTPase"/>
</dbReference>
<dbReference type="OrthoDB" id="67618at2157"/>
<evidence type="ECO:0000313" key="2">
    <source>
        <dbReference type="Proteomes" id="UP000029661"/>
    </source>
</evidence>
<evidence type="ECO:0008006" key="3">
    <source>
        <dbReference type="Google" id="ProtNLM"/>
    </source>
</evidence>
<reference evidence="1 2" key="1">
    <citation type="submission" date="2013-12" db="EMBL/GenBank/DDBJ databases">
        <title>The complete genome sequence of Methanobacterium sp. BRM9.</title>
        <authorList>
            <consortium name="Pastoral Greenhouse Gas Research Consortium"/>
            <person name="Kelly W.J."/>
            <person name="Leahy S.C."/>
            <person name="Perry R."/>
            <person name="Li D."/>
            <person name="Altermann E."/>
            <person name="Lambie S.C."/>
            <person name="Attwood G.T."/>
        </authorList>
    </citation>
    <scope>NUCLEOTIDE SEQUENCE [LARGE SCALE GENOMIC DNA]</scope>
    <source>
        <strain evidence="1 2">BRM9</strain>
    </source>
</reference>
<dbReference type="GeneID" id="24792185"/>
<sequence>MVEYRVQSEGDNHDFVFTRSFRKIYRMFRSLKNQKGKFVLIIGTPGTGKSANIYSALRILDLNIYDPTLFLDKMEMSSSEVFCEFFKTLRQDLDVETNEEIYQKVAEYDGVLLADKLLDSEFIDENRFGLSLWTENNGIKAFPFYIKVFREYLKHRQDLEKVNVVIQTAFMIKFWGVKYDLLTDFSFLSDILVFLLNIFFEIIRISYSPEEIIQIVKNNFPQVEDEEIMECISNYGCRPRFIFEELEKNETVERRK</sequence>
<dbReference type="SUPFAM" id="SSF52540">
    <property type="entry name" value="P-loop containing nucleoside triphosphate hydrolases"/>
    <property type="match status" value="1"/>
</dbReference>
<dbReference type="KEGG" id="mfc:BRM9_1030"/>
<accession>A0A089ZAL4</accession>
<evidence type="ECO:0000313" key="1">
    <source>
        <dbReference type="EMBL" id="AIS31846.1"/>
    </source>
</evidence>
<protein>
    <recommendedName>
        <fullName evidence="3">ATP-binding protein</fullName>
    </recommendedName>
</protein>
<name>A0A089ZAL4_METFO</name>
<organism evidence="1 2">
    <name type="scientific">Methanobacterium formicicum</name>
    <dbReference type="NCBI Taxonomy" id="2162"/>
    <lineage>
        <taxon>Archaea</taxon>
        <taxon>Methanobacteriati</taxon>
        <taxon>Methanobacteriota</taxon>
        <taxon>Methanomada group</taxon>
        <taxon>Methanobacteria</taxon>
        <taxon>Methanobacteriales</taxon>
        <taxon>Methanobacteriaceae</taxon>
        <taxon>Methanobacterium</taxon>
    </lineage>
</organism>
<dbReference type="EMBL" id="CP006933">
    <property type="protein sequence ID" value="AIS31846.1"/>
    <property type="molecule type" value="Genomic_DNA"/>
</dbReference>
<gene>
    <name evidence="1" type="ORF">BRM9_1030</name>
</gene>
<dbReference type="AlphaFoldDB" id="A0A089ZAL4"/>
<dbReference type="RefSeq" id="WP_048085053.1">
    <property type="nucleotide sequence ID" value="NZ_CP006933.1"/>
</dbReference>
<proteinExistence type="predicted"/>